<comment type="catalytic activity">
    <reaction evidence="6">
        <text>biotin + L-lysyl-[protein] + ATP = N(6)-biotinyl-L-lysyl-[protein] + AMP + diphosphate + H(+)</text>
        <dbReference type="Rhea" id="RHEA:11756"/>
        <dbReference type="Rhea" id="RHEA-COMP:9752"/>
        <dbReference type="Rhea" id="RHEA-COMP:10505"/>
        <dbReference type="ChEBI" id="CHEBI:15378"/>
        <dbReference type="ChEBI" id="CHEBI:29969"/>
        <dbReference type="ChEBI" id="CHEBI:30616"/>
        <dbReference type="ChEBI" id="CHEBI:33019"/>
        <dbReference type="ChEBI" id="CHEBI:57586"/>
        <dbReference type="ChEBI" id="CHEBI:83144"/>
        <dbReference type="ChEBI" id="CHEBI:456215"/>
        <dbReference type="EC" id="6.3.4.15"/>
    </reaction>
</comment>
<dbReference type="GO" id="GO:0005524">
    <property type="term" value="F:ATP binding"/>
    <property type="evidence" value="ECO:0007669"/>
    <property type="project" value="UniProtKB-KW"/>
</dbReference>
<feature type="domain" description="BPL/LPL catalytic" evidence="7">
    <location>
        <begin position="12"/>
        <end position="224"/>
    </location>
</feature>
<evidence type="ECO:0000259" key="7">
    <source>
        <dbReference type="PROSITE" id="PS51733"/>
    </source>
</evidence>
<dbReference type="InterPro" id="IPR008988">
    <property type="entry name" value="Transcriptional_repressor_C"/>
</dbReference>
<dbReference type="Pfam" id="PF03099">
    <property type="entry name" value="BPL_LplA_LipB"/>
    <property type="match status" value="1"/>
</dbReference>
<dbReference type="AlphaFoldDB" id="A0A1M7ZMQ6"/>
<dbReference type="InterPro" id="IPR045864">
    <property type="entry name" value="aa-tRNA-synth_II/BPL/LPL"/>
</dbReference>
<evidence type="ECO:0000256" key="5">
    <source>
        <dbReference type="ARBA" id="ARBA00024227"/>
    </source>
</evidence>
<dbReference type="CDD" id="cd16442">
    <property type="entry name" value="BPL"/>
    <property type="match status" value="1"/>
</dbReference>
<dbReference type="STRING" id="1123029.SAMN02745172_02835"/>
<dbReference type="GO" id="GO:0004077">
    <property type="term" value="F:biotin--[biotin carboxyl-carrier protein] ligase activity"/>
    <property type="evidence" value="ECO:0007669"/>
    <property type="project" value="UniProtKB-EC"/>
</dbReference>
<name>A0A1M7ZMQ6_9HYPH</name>
<reference evidence="8 9" key="1">
    <citation type="submission" date="2016-12" db="EMBL/GenBank/DDBJ databases">
        <authorList>
            <person name="Song W.-J."/>
            <person name="Kurnit D.M."/>
        </authorList>
    </citation>
    <scope>NUCLEOTIDE SEQUENCE [LARGE SCALE GENOMIC DNA]</scope>
    <source>
        <strain evidence="8 9">DSM 19599</strain>
    </source>
</reference>
<keyword evidence="2" id="KW-0547">Nucleotide-binding</keyword>
<dbReference type="GO" id="GO:0005737">
    <property type="term" value="C:cytoplasm"/>
    <property type="evidence" value="ECO:0007669"/>
    <property type="project" value="TreeGrafter"/>
</dbReference>
<dbReference type="PANTHER" id="PTHR12835">
    <property type="entry name" value="BIOTIN PROTEIN LIGASE"/>
    <property type="match status" value="1"/>
</dbReference>
<dbReference type="SUPFAM" id="SSF50037">
    <property type="entry name" value="C-terminal domain of transcriptional repressors"/>
    <property type="match status" value="1"/>
</dbReference>
<dbReference type="RefSeq" id="WP_073629725.1">
    <property type="nucleotide sequence ID" value="NZ_FRXO01000005.1"/>
</dbReference>
<evidence type="ECO:0000256" key="1">
    <source>
        <dbReference type="ARBA" id="ARBA00022598"/>
    </source>
</evidence>
<evidence type="ECO:0000256" key="3">
    <source>
        <dbReference type="ARBA" id="ARBA00022840"/>
    </source>
</evidence>
<evidence type="ECO:0000256" key="2">
    <source>
        <dbReference type="ARBA" id="ARBA00022741"/>
    </source>
</evidence>
<protein>
    <recommendedName>
        <fullName evidence="5">biotin--[biotin carboxyl-carrier protein] ligase</fullName>
        <ecNumber evidence="5">6.3.4.15</ecNumber>
    </recommendedName>
</protein>
<dbReference type="Proteomes" id="UP000186406">
    <property type="component" value="Unassembled WGS sequence"/>
</dbReference>
<gene>
    <name evidence="8" type="ORF">SAMN02745172_02835</name>
</gene>
<dbReference type="PROSITE" id="PS51733">
    <property type="entry name" value="BPL_LPL_CATALYTIC"/>
    <property type="match status" value="1"/>
</dbReference>
<organism evidence="8 9">
    <name type="scientific">Pseudoxanthobacter soli DSM 19599</name>
    <dbReference type="NCBI Taxonomy" id="1123029"/>
    <lineage>
        <taxon>Bacteria</taxon>
        <taxon>Pseudomonadati</taxon>
        <taxon>Pseudomonadota</taxon>
        <taxon>Alphaproteobacteria</taxon>
        <taxon>Hyphomicrobiales</taxon>
        <taxon>Segnochrobactraceae</taxon>
        <taxon>Pseudoxanthobacter</taxon>
    </lineage>
</organism>
<keyword evidence="4" id="KW-0092">Biotin</keyword>
<accession>A0A1M7ZMQ6</accession>
<dbReference type="InterPro" id="IPR003142">
    <property type="entry name" value="BPL_C"/>
</dbReference>
<proteinExistence type="predicted"/>
<dbReference type="Gene3D" id="2.30.30.100">
    <property type="match status" value="1"/>
</dbReference>
<keyword evidence="9" id="KW-1185">Reference proteome</keyword>
<dbReference type="InterPro" id="IPR004143">
    <property type="entry name" value="BPL_LPL_catalytic"/>
</dbReference>
<evidence type="ECO:0000313" key="9">
    <source>
        <dbReference type="Proteomes" id="UP000186406"/>
    </source>
</evidence>
<dbReference type="EC" id="6.3.4.15" evidence="5"/>
<dbReference type="InterPro" id="IPR004408">
    <property type="entry name" value="Biotin_CoA_COase_ligase"/>
</dbReference>
<sequence length="295" mass="30375">MASEATHGAAGEPGAPANAGYALGPVAIAAGFRLAAYDELGSTNAEAMERARNGDPGDLWVVTRRQTAGRGRRGRAWVAPPGNLSASLLKVIELPPACGATLGFVAGLALDAALERLAPNLSVDMALDGAEGPGEGARRDRLLLKWPNDLMLDGGKLAGILLEAENLGGGRTAIVIGIGVNVAHEPEGVPYKATSLASCGIGIDAEMLFAALGESWVEAERVWDAGRGFPAVRQAWLRRAKGLGGRVAVRLGDKVIDGFFETLDDDGRLLVRAADGSLKQIAAGDVHFGVAATAV</sequence>
<dbReference type="SUPFAM" id="SSF55681">
    <property type="entry name" value="Class II aaRS and biotin synthetases"/>
    <property type="match status" value="1"/>
</dbReference>
<evidence type="ECO:0000256" key="6">
    <source>
        <dbReference type="ARBA" id="ARBA00047846"/>
    </source>
</evidence>
<evidence type="ECO:0000256" key="4">
    <source>
        <dbReference type="ARBA" id="ARBA00023267"/>
    </source>
</evidence>
<dbReference type="Pfam" id="PF02237">
    <property type="entry name" value="BPL_C"/>
    <property type="match status" value="1"/>
</dbReference>
<dbReference type="Gene3D" id="3.30.930.10">
    <property type="entry name" value="Bira Bifunctional Protein, Domain 2"/>
    <property type="match status" value="1"/>
</dbReference>
<dbReference type="EMBL" id="FRXO01000005">
    <property type="protein sequence ID" value="SHO66180.1"/>
    <property type="molecule type" value="Genomic_DNA"/>
</dbReference>
<keyword evidence="3" id="KW-0067">ATP-binding</keyword>
<dbReference type="PANTHER" id="PTHR12835:SF5">
    <property type="entry name" value="BIOTIN--PROTEIN LIGASE"/>
    <property type="match status" value="1"/>
</dbReference>
<evidence type="ECO:0000313" key="8">
    <source>
        <dbReference type="EMBL" id="SHO66180.1"/>
    </source>
</evidence>
<keyword evidence="1 8" id="KW-0436">Ligase</keyword>